<dbReference type="InterPro" id="IPR009933">
    <property type="entry name" value="VirD1"/>
</dbReference>
<keyword evidence="2" id="KW-0540">Nuclease</keyword>
<gene>
    <name evidence="2" type="ORF">PhaeoP13_04141</name>
</gene>
<name>A0AAN1LCS5_9RHOB</name>
<feature type="compositionally biased region" description="Basic and acidic residues" evidence="1">
    <location>
        <begin position="1"/>
        <end position="11"/>
    </location>
</feature>
<dbReference type="GO" id="GO:0004519">
    <property type="term" value="F:endonuclease activity"/>
    <property type="evidence" value="ECO:0007669"/>
    <property type="project" value="UniProtKB-KW"/>
</dbReference>
<protein>
    <submittedName>
        <fullName evidence="2">Type IV secretion system T-DNA border endonuclease VirD1</fullName>
    </submittedName>
</protein>
<dbReference type="EMBL" id="CP010774">
    <property type="protein sequence ID" value="ATG46023.1"/>
    <property type="molecule type" value="Genomic_DNA"/>
</dbReference>
<sequence>MSDENSKDEPWRKRKMIQGRWRDPDDQTDVVQRVEKTISVKLLEAERDEFDAQIAKLGIKRNRAMRIAARRIGGFLELDPETIGILRAVTRSISGIAVNVNQIAKAANRTHDPDYQRFFRERAELGKEIARLDAVLQPLLDVAQRRSDGLQRLKDASE</sequence>
<geneLocation type="plasmid" evidence="3">
    <name>pp13_g</name>
</geneLocation>
<reference evidence="2 3" key="1">
    <citation type="journal article" date="2017" name="Front. Microbiol.">
        <title>Phaeobacter piscinae sp. nov., a species of the Roseobacter group and potential aquaculture probiont.</title>
        <authorList>
            <person name="Sonnenschein E.C."/>
            <person name="Phippen C.B.W."/>
            <person name="Nielsen K.F."/>
            <person name="Mateiu R.V."/>
            <person name="Melchiorsen J."/>
            <person name="Gram L."/>
            <person name="Overmann J."/>
            <person name="Freese H.M."/>
        </authorList>
    </citation>
    <scope>NUCLEOTIDE SEQUENCE [LARGE SCALE GENOMIC DNA]</scope>
    <source>
        <strain evidence="2 3">P13</strain>
    </source>
</reference>
<proteinExistence type="predicted"/>
<organism evidence="2 3">
    <name type="scientific">Phaeobacter piscinae</name>
    <dbReference type="NCBI Taxonomy" id="1580596"/>
    <lineage>
        <taxon>Bacteria</taxon>
        <taxon>Pseudomonadati</taxon>
        <taxon>Pseudomonadota</taxon>
        <taxon>Alphaproteobacteria</taxon>
        <taxon>Rhodobacterales</taxon>
        <taxon>Roseobacteraceae</taxon>
        <taxon>Phaeobacter</taxon>
    </lineage>
</organism>
<keyword evidence="2" id="KW-0378">Hydrolase</keyword>
<dbReference type="Proteomes" id="UP000218606">
    <property type="component" value="Plasmid pP13_g"/>
</dbReference>
<keyword evidence="2" id="KW-0614">Plasmid</keyword>
<evidence type="ECO:0000256" key="1">
    <source>
        <dbReference type="SAM" id="MobiDB-lite"/>
    </source>
</evidence>
<evidence type="ECO:0000313" key="3">
    <source>
        <dbReference type="Proteomes" id="UP000218606"/>
    </source>
</evidence>
<feature type="region of interest" description="Disordered" evidence="1">
    <location>
        <begin position="1"/>
        <end position="28"/>
    </location>
</feature>
<dbReference type="AlphaFoldDB" id="A0AAN1LCS5"/>
<accession>A0AAN1LCS5</accession>
<evidence type="ECO:0000313" key="2">
    <source>
        <dbReference type="EMBL" id="ATG46023.1"/>
    </source>
</evidence>
<keyword evidence="2" id="KW-0255">Endonuclease</keyword>
<dbReference type="Pfam" id="PF07328">
    <property type="entry name" value="VirD1"/>
    <property type="match status" value="1"/>
</dbReference>